<evidence type="ECO:0000313" key="3">
    <source>
        <dbReference type="Proteomes" id="UP001302349"/>
    </source>
</evidence>
<keyword evidence="3" id="KW-1185">Reference proteome</keyword>
<dbReference type="InterPro" id="IPR036188">
    <property type="entry name" value="FAD/NAD-bd_sf"/>
</dbReference>
<evidence type="ECO:0000313" key="2">
    <source>
        <dbReference type="EMBL" id="WOK05992.1"/>
    </source>
</evidence>
<protein>
    <submittedName>
        <fullName evidence="2">ArsO family NAD(P)H-dependent flavin-containing monooxygenase</fullName>
    </submittedName>
</protein>
<dbReference type="PIRSF" id="PIRSF000332">
    <property type="entry name" value="FMO"/>
    <property type="match status" value="1"/>
</dbReference>
<dbReference type="InterPro" id="IPR050982">
    <property type="entry name" value="Auxin_biosynth/cation_transpt"/>
</dbReference>
<proteinExistence type="predicted"/>
<dbReference type="PRINTS" id="PR00469">
    <property type="entry name" value="PNDRDTASEII"/>
</dbReference>
<sequence>MTPTVYDVIVIGGGQSGLAVAYYLNRAGLNYVVLDASDNAGGSWQHYWHSLRLFSPAQWSSLPGVLMTGGPDYYPTRNETIDYLRKYEEKYKFAVQRGVTVKDVKKAEGRFDIVTSKGAYQSKTVVSATGSFANPWVPELPGRDKFKGKVFHSTAYKRPDPFKSQQVAIVGEGNSGAQILAEVSKVAQTFWVTSKPPKFLPDEVDGRYLFDAATQMYEAKKAGREFTPPSLGDVVMVPPVKEARKRGVLERAYPPIDHFTDLGIMLVNGQELLVDSVIFCTGFRPALNHLKGLALNVSAGKVATVATRSAEVPGLWLVGYGQWTGFASATLIGVGRSAKSTVEEIKEYV</sequence>
<gene>
    <name evidence="2" type="ORF">RT717_23220</name>
</gene>
<evidence type="ECO:0000256" key="1">
    <source>
        <dbReference type="ARBA" id="ARBA00023002"/>
    </source>
</evidence>
<dbReference type="Pfam" id="PF13738">
    <property type="entry name" value="Pyr_redox_3"/>
    <property type="match status" value="1"/>
</dbReference>
<reference evidence="2 3" key="1">
    <citation type="journal article" date="2023" name="Microbiol. Resour. Announc.">
        <title>Complete Genome Sequence of Imperialibacter roseus strain P4T.</title>
        <authorList>
            <person name="Tizabi D.R."/>
            <person name="Bachvaroff T."/>
            <person name="Hill R.T."/>
        </authorList>
    </citation>
    <scope>NUCLEOTIDE SEQUENCE [LARGE SCALE GENOMIC DNA]</scope>
    <source>
        <strain evidence="2 3">P4T</strain>
    </source>
</reference>
<dbReference type="InterPro" id="IPR000960">
    <property type="entry name" value="Flavin_mOase"/>
</dbReference>
<keyword evidence="1" id="KW-0560">Oxidoreductase</keyword>
<dbReference type="PRINTS" id="PR00368">
    <property type="entry name" value="FADPNR"/>
</dbReference>
<dbReference type="Proteomes" id="UP001302349">
    <property type="component" value="Chromosome"/>
</dbReference>
<dbReference type="NCBIfam" id="NF040505">
    <property type="entry name" value="ArsO_flavin_mono"/>
    <property type="match status" value="1"/>
</dbReference>
<dbReference type="EMBL" id="CP136051">
    <property type="protein sequence ID" value="WOK05992.1"/>
    <property type="molecule type" value="Genomic_DNA"/>
</dbReference>
<dbReference type="Gene3D" id="3.50.50.60">
    <property type="entry name" value="FAD/NAD(P)-binding domain"/>
    <property type="match status" value="1"/>
</dbReference>
<name>A0ABZ0IQX8_9BACT</name>
<accession>A0ABZ0IQX8</accession>
<dbReference type="GO" id="GO:0004497">
    <property type="term" value="F:monooxygenase activity"/>
    <property type="evidence" value="ECO:0007669"/>
    <property type="project" value="UniProtKB-KW"/>
</dbReference>
<dbReference type="RefSeq" id="WP_317488732.1">
    <property type="nucleotide sequence ID" value="NZ_CP136051.1"/>
</dbReference>
<dbReference type="PANTHER" id="PTHR43539:SF78">
    <property type="entry name" value="FLAVIN-CONTAINING MONOOXYGENASE"/>
    <property type="match status" value="1"/>
</dbReference>
<dbReference type="SUPFAM" id="SSF51905">
    <property type="entry name" value="FAD/NAD(P)-binding domain"/>
    <property type="match status" value="2"/>
</dbReference>
<keyword evidence="2" id="KW-0503">Monooxygenase</keyword>
<organism evidence="2 3">
    <name type="scientific">Imperialibacter roseus</name>
    <dbReference type="NCBI Taxonomy" id="1324217"/>
    <lineage>
        <taxon>Bacteria</taxon>
        <taxon>Pseudomonadati</taxon>
        <taxon>Bacteroidota</taxon>
        <taxon>Cytophagia</taxon>
        <taxon>Cytophagales</taxon>
        <taxon>Flammeovirgaceae</taxon>
        <taxon>Imperialibacter</taxon>
    </lineage>
</organism>
<dbReference type="PANTHER" id="PTHR43539">
    <property type="entry name" value="FLAVIN-BINDING MONOOXYGENASE-LIKE PROTEIN (AFU_ORTHOLOGUE AFUA_4G09220)"/>
    <property type="match status" value="1"/>
</dbReference>